<evidence type="ECO:0000256" key="1">
    <source>
        <dbReference type="SAM" id="MobiDB-lite"/>
    </source>
</evidence>
<feature type="region of interest" description="Disordered" evidence="1">
    <location>
        <begin position="133"/>
        <end position="157"/>
    </location>
</feature>
<accession>A0A4R8SZN5</accession>
<dbReference type="EMBL" id="PECL01000003">
    <property type="protein sequence ID" value="TEA09075.1"/>
    <property type="molecule type" value="Genomic_DNA"/>
</dbReference>
<proteinExistence type="predicted"/>
<feature type="compositionally biased region" description="Basic and acidic residues" evidence="1">
    <location>
        <begin position="148"/>
        <end position="157"/>
    </location>
</feature>
<reference evidence="2 3" key="1">
    <citation type="journal article" date="2019" name="Sci. Rep.">
        <title>Extended insight into the Mycobacterium chelonae-abscessus complex through whole genome sequencing of Mycobacterium salmoniphilum outbreak and Mycobacterium salmoniphilum-like strains.</title>
        <authorList>
            <person name="Behra P.R.K."/>
            <person name="Das S."/>
            <person name="Pettersson B.M.F."/>
            <person name="Shirreff L."/>
            <person name="DuCote T."/>
            <person name="Jacobsson K.G."/>
            <person name="Ennis D.G."/>
            <person name="Kirsebom L.A."/>
        </authorList>
    </citation>
    <scope>NUCLEOTIDE SEQUENCE [LARGE SCALE GENOMIC DNA]</scope>
    <source>
        <strain evidence="2 3">CCUG 60884</strain>
    </source>
</reference>
<dbReference type="AlphaFoldDB" id="A0A4R8SZN5"/>
<sequence length="157" mass="16989">MSPDPTATTPDLDALTAEYKQLCGQLSGFADHIAHHVQGPVTEPVRKEHARYKQSLKAQVQLLERLGAPPANSVYETLRTPSFPAHDRLQEAANTVLSVVQSLTPGQLSAAALLDIAKDLALIVANAPPIQPPEPDVEWVARGSQFTKDADDKHEND</sequence>
<evidence type="ECO:0000313" key="3">
    <source>
        <dbReference type="Proteomes" id="UP000294604"/>
    </source>
</evidence>
<gene>
    <name evidence="2" type="ORF">CCUG60884_00243</name>
</gene>
<protein>
    <submittedName>
        <fullName evidence="2">Uncharacterized protein</fullName>
    </submittedName>
</protein>
<dbReference type="RefSeq" id="WP_134080965.1">
    <property type="nucleotide sequence ID" value="NZ_PECL01000003.1"/>
</dbReference>
<organism evidence="2 3">
    <name type="scientific">Mycobacteroides salmoniphilum</name>
    <dbReference type="NCBI Taxonomy" id="404941"/>
    <lineage>
        <taxon>Bacteria</taxon>
        <taxon>Bacillati</taxon>
        <taxon>Actinomycetota</taxon>
        <taxon>Actinomycetes</taxon>
        <taxon>Mycobacteriales</taxon>
        <taxon>Mycobacteriaceae</taxon>
        <taxon>Mycobacteroides</taxon>
    </lineage>
</organism>
<dbReference type="Proteomes" id="UP000294604">
    <property type="component" value="Unassembled WGS sequence"/>
</dbReference>
<comment type="caution">
    <text evidence="2">The sequence shown here is derived from an EMBL/GenBank/DDBJ whole genome shotgun (WGS) entry which is preliminary data.</text>
</comment>
<evidence type="ECO:0000313" key="2">
    <source>
        <dbReference type="EMBL" id="TEA09075.1"/>
    </source>
</evidence>
<name>A0A4R8SZN5_9MYCO</name>